<keyword evidence="2" id="KW-1185">Reference proteome</keyword>
<gene>
    <name evidence="1" type="ORF">ARMGADRAFT_111080</name>
</gene>
<organism evidence="1 2">
    <name type="scientific">Armillaria gallica</name>
    <name type="common">Bulbous honey fungus</name>
    <name type="synonym">Armillaria bulbosa</name>
    <dbReference type="NCBI Taxonomy" id="47427"/>
    <lineage>
        <taxon>Eukaryota</taxon>
        <taxon>Fungi</taxon>
        <taxon>Dikarya</taxon>
        <taxon>Basidiomycota</taxon>
        <taxon>Agaricomycotina</taxon>
        <taxon>Agaricomycetes</taxon>
        <taxon>Agaricomycetidae</taxon>
        <taxon>Agaricales</taxon>
        <taxon>Marasmiineae</taxon>
        <taxon>Physalacriaceae</taxon>
        <taxon>Armillaria</taxon>
    </lineage>
</organism>
<proteinExistence type="predicted"/>
<reference evidence="2" key="1">
    <citation type="journal article" date="2017" name="Nat. Ecol. Evol.">
        <title>Genome expansion and lineage-specific genetic innovations in the forest pathogenic fungi Armillaria.</title>
        <authorList>
            <person name="Sipos G."/>
            <person name="Prasanna A.N."/>
            <person name="Walter M.C."/>
            <person name="O'Connor E."/>
            <person name="Balint B."/>
            <person name="Krizsan K."/>
            <person name="Kiss B."/>
            <person name="Hess J."/>
            <person name="Varga T."/>
            <person name="Slot J."/>
            <person name="Riley R."/>
            <person name="Boka B."/>
            <person name="Rigling D."/>
            <person name="Barry K."/>
            <person name="Lee J."/>
            <person name="Mihaltcheva S."/>
            <person name="LaButti K."/>
            <person name="Lipzen A."/>
            <person name="Waldron R."/>
            <person name="Moloney N.M."/>
            <person name="Sperisen C."/>
            <person name="Kredics L."/>
            <person name="Vagvoelgyi C."/>
            <person name="Patrignani A."/>
            <person name="Fitzpatrick D."/>
            <person name="Nagy I."/>
            <person name="Doyle S."/>
            <person name="Anderson J.B."/>
            <person name="Grigoriev I.V."/>
            <person name="Gueldener U."/>
            <person name="Muensterkoetter M."/>
            <person name="Nagy L.G."/>
        </authorList>
    </citation>
    <scope>NUCLEOTIDE SEQUENCE [LARGE SCALE GENOMIC DNA]</scope>
    <source>
        <strain evidence="2">Ar21-2</strain>
    </source>
</reference>
<evidence type="ECO:0000313" key="1">
    <source>
        <dbReference type="EMBL" id="PBK93937.1"/>
    </source>
</evidence>
<dbReference type="Proteomes" id="UP000217790">
    <property type="component" value="Unassembled WGS sequence"/>
</dbReference>
<protein>
    <submittedName>
        <fullName evidence="1">Uncharacterized protein</fullName>
    </submittedName>
</protein>
<dbReference type="EMBL" id="KZ293655">
    <property type="protein sequence ID" value="PBK93937.1"/>
    <property type="molecule type" value="Genomic_DNA"/>
</dbReference>
<accession>A0A2H3DXW7</accession>
<sequence length="56" mass="6236">MISNDGPVIVKAERILPSTSTFCTHIRLWISPCPCLRPCPRIWSHSTPANALFITS</sequence>
<name>A0A2H3DXW7_ARMGA</name>
<dbReference type="InParanoid" id="A0A2H3DXW7"/>
<evidence type="ECO:0000313" key="2">
    <source>
        <dbReference type="Proteomes" id="UP000217790"/>
    </source>
</evidence>
<dbReference type="AlphaFoldDB" id="A0A2H3DXW7"/>